<organism evidence="1 2">
    <name type="scientific">Spiromyces aspiralis</name>
    <dbReference type="NCBI Taxonomy" id="68401"/>
    <lineage>
        <taxon>Eukaryota</taxon>
        <taxon>Fungi</taxon>
        <taxon>Fungi incertae sedis</taxon>
        <taxon>Zoopagomycota</taxon>
        <taxon>Kickxellomycotina</taxon>
        <taxon>Kickxellomycetes</taxon>
        <taxon>Kickxellales</taxon>
        <taxon>Kickxellaceae</taxon>
        <taxon>Spiromyces</taxon>
    </lineage>
</organism>
<protein>
    <submittedName>
        <fullName evidence="1">Uncharacterized protein</fullName>
    </submittedName>
</protein>
<comment type="caution">
    <text evidence="1">The sequence shown here is derived from an EMBL/GenBank/DDBJ whole genome shotgun (WGS) entry which is preliminary data.</text>
</comment>
<evidence type="ECO:0000313" key="1">
    <source>
        <dbReference type="EMBL" id="KAJ1678610.1"/>
    </source>
</evidence>
<dbReference type="Proteomes" id="UP001145114">
    <property type="component" value="Unassembled WGS sequence"/>
</dbReference>
<proteinExistence type="predicted"/>
<reference evidence="1" key="1">
    <citation type="submission" date="2022-06" db="EMBL/GenBank/DDBJ databases">
        <title>Phylogenomic reconstructions and comparative analyses of Kickxellomycotina fungi.</title>
        <authorList>
            <person name="Reynolds N.K."/>
            <person name="Stajich J.E."/>
            <person name="Barry K."/>
            <person name="Grigoriev I.V."/>
            <person name="Crous P."/>
            <person name="Smith M.E."/>
        </authorList>
    </citation>
    <scope>NUCLEOTIDE SEQUENCE</scope>
    <source>
        <strain evidence="1">RSA 2271</strain>
    </source>
</reference>
<keyword evidence="2" id="KW-1185">Reference proteome</keyword>
<gene>
    <name evidence="1" type="ORF">EV182_003701</name>
</gene>
<accession>A0ACC1HTE3</accession>
<name>A0ACC1HTE3_9FUNG</name>
<evidence type="ECO:0000313" key="2">
    <source>
        <dbReference type="Proteomes" id="UP001145114"/>
    </source>
</evidence>
<sequence>MEGPFMVDRVSWRESGCSLPSPSSVGVDGWGGRPLPRATRDSSGVLASEDRASVLARVPSRSREDRSPEGPILAATVSTIGRGGVDILWKLATKVPAGWCGYAAVGPDAHLMMAGEGGGRASREYYRAERPDSYPYGKKTVCEATARLWARRAQASDFYACCARTE</sequence>
<dbReference type="EMBL" id="JAMZIH010001006">
    <property type="protein sequence ID" value="KAJ1678610.1"/>
    <property type="molecule type" value="Genomic_DNA"/>
</dbReference>